<keyword evidence="1" id="KW-0561">Oxygen transport</keyword>
<organism evidence="3">
    <name type="scientific">Strombidium inclinatum</name>
    <dbReference type="NCBI Taxonomy" id="197538"/>
    <lineage>
        <taxon>Eukaryota</taxon>
        <taxon>Sar</taxon>
        <taxon>Alveolata</taxon>
        <taxon>Ciliophora</taxon>
        <taxon>Intramacronucleata</taxon>
        <taxon>Spirotrichea</taxon>
        <taxon>Oligotrichia</taxon>
        <taxon>Strombidiidae</taxon>
        <taxon>Strombidium</taxon>
    </lineage>
</organism>
<dbReference type="GO" id="GO:0019825">
    <property type="term" value="F:oxygen binding"/>
    <property type="evidence" value="ECO:0007669"/>
    <property type="project" value="InterPro"/>
</dbReference>
<dbReference type="InterPro" id="IPR012292">
    <property type="entry name" value="Globin/Proto"/>
</dbReference>
<reference evidence="3" key="1">
    <citation type="submission" date="2021-01" db="EMBL/GenBank/DDBJ databases">
        <authorList>
            <person name="Corre E."/>
            <person name="Pelletier E."/>
            <person name="Niang G."/>
            <person name="Scheremetjew M."/>
            <person name="Finn R."/>
            <person name="Kale V."/>
            <person name="Holt S."/>
            <person name="Cochrane G."/>
            <person name="Meng A."/>
            <person name="Brown T."/>
            <person name="Cohen L."/>
        </authorList>
    </citation>
    <scope>NUCLEOTIDE SEQUENCE</scope>
    <source>
        <strain evidence="3">S3</strain>
    </source>
</reference>
<accession>A0A7S3IPJ4</accession>
<dbReference type="InterPro" id="IPR000971">
    <property type="entry name" value="Globin"/>
</dbReference>
<evidence type="ECO:0000313" key="3">
    <source>
        <dbReference type="EMBL" id="CAE0329265.1"/>
    </source>
</evidence>
<dbReference type="Pfam" id="PF00042">
    <property type="entry name" value="Globin"/>
    <property type="match status" value="1"/>
</dbReference>
<dbReference type="InterPro" id="IPR009050">
    <property type="entry name" value="Globin-like_sf"/>
</dbReference>
<gene>
    <name evidence="3" type="ORF">SINC0208_LOCUS9894</name>
</gene>
<keyword evidence="1" id="KW-0349">Heme</keyword>
<keyword evidence="1" id="KW-0479">Metal-binding</keyword>
<name>A0A7S3IPJ4_9SPIT</name>
<dbReference type="InterPro" id="IPR044399">
    <property type="entry name" value="Mb-like_M"/>
</dbReference>
<proteinExistence type="inferred from homology"/>
<keyword evidence="1" id="KW-0408">Iron</keyword>
<sequence length="103" mass="12328">MEETEEKYIKNLKKHTSRLFRALVGLLVDWDFEKSPRFLKVLGERHTRYNVILPHFNLIGLAITQVLQELLGFNFTVESEKTWKKVYLYIVELMTEDNEFSTF</sequence>
<dbReference type="CDD" id="cd01040">
    <property type="entry name" value="Mb-like"/>
    <property type="match status" value="1"/>
</dbReference>
<dbReference type="AlphaFoldDB" id="A0A7S3IPJ4"/>
<keyword evidence="1" id="KW-0813">Transport</keyword>
<dbReference type="Gene3D" id="1.10.490.10">
    <property type="entry name" value="Globins"/>
    <property type="match status" value="1"/>
</dbReference>
<comment type="similarity">
    <text evidence="1">Belongs to the globin family.</text>
</comment>
<dbReference type="GO" id="GO:0005344">
    <property type="term" value="F:oxygen carrier activity"/>
    <property type="evidence" value="ECO:0007669"/>
    <property type="project" value="UniProtKB-KW"/>
</dbReference>
<dbReference type="SUPFAM" id="SSF46458">
    <property type="entry name" value="Globin-like"/>
    <property type="match status" value="1"/>
</dbReference>
<feature type="domain" description="Globin" evidence="2">
    <location>
        <begin position="7"/>
        <end position="91"/>
    </location>
</feature>
<evidence type="ECO:0000256" key="1">
    <source>
        <dbReference type="RuleBase" id="RU000356"/>
    </source>
</evidence>
<dbReference type="EMBL" id="HBIH01024727">
    <property type="protein sequence ID" value="CAE0329265.1"/>
    <property type="molecule type" value="Transcribed_RNA"/>
</dbReference>
<protein>
    <recommendedName>
        <fullName evidence="2">Globin domain-containing protein</fullName>
    </recommendedName>
</protein>
<evidence type="ECO:0000259" key="2">
    <source>
        <dbReference type="Pfam" id="PF00042"/>
    </source>
</evidence>
<dbReference type="GO" id="GO:0020037">
    <property type="term" value="F:heme binding"/>
    <property type="evidence" value="ECO:0007669"/>
    <property type="project" value="InterPro"/>
</dbReference>